<dbReference type="EMBL" id="JAEUBG010002638">
    <property type="protein sequence ID" value="KAH3684278.1"/>
    <property type="molecule type" value="Genomic_DNA"/>
</dbReference>
<evidence type="ECO:0000256" key="4">
    <source>
        <dbReference type="ARBA" id="ARBA00023172"/>
    </source>
</evidence>
<evidence type="ECO:0000256" key="5">
    <source>
        <dbReference type="ARBA" id="ARBA00023204"/>
    </source>
</evidence>
<comment type="subcellular location">
    <subcellularLocation>
        <location evidence="1">Nucleus</location>
    </subcellularLocation>
</comment>
<dbReference type="GO" id="GO:0033557">
    <property type="term" value="C:Slx1-Slx4 complex"/>
    <property type="evidence" value="ECO:0007669"/>
    <property type="project" value="InterPro"/>
</dbReference>
<keyword evidence="6" id="KW-0539">Nucleus</keyword>
<protein>
    <recommendedName>
        <fullName evidence="7">Structure-specific endonuclease subunit SLX4</fullName>
    </recommendedName>
</protein>
<dbReference type="GO" id="GO:0006281">
    <property type="term" value="P:DNA repair"/>
    <property type="evidence" value="ECO:0007669"/>
    <property type="project" value="UniProtKB-KW"/>
</dbReference>
<reference evidence="9" key="2">
    <citation type="submission" date="2021-01" db="EMBL/GenBank/DDBJ databases">
        <authorList>
            <person name="Schikora-Tamarit M.A."/>
        </authorList>
    </citation>
    <scope>NUCLEOTIDE SEQUENCE</scope>
    <source>
        <strain evidence="9">CBS2887</strain>
    </source>
</reference>
<sequence>MSNSFPANQKHDLNLDQEHDDQEEVPPSSPEGSVIEIPSSFLIQRLRSVKDAEPEVIVIPDDSLGTLANQSNASELYQGEKSSSLIEISQSDFHPKIISQVADSPLPIHTLQSYISSTQAQSPRASPSGSSFTVPAPPTQNASPKVDTPSKMFNNRYTEDDDKVQVISSSPLKNAQLLVNSANSSPLRSSPLKRLREEAYDPQTPTRKRTRPLLHKDDILPIQTMQSFDILNSSPLTTTTFQEKQPPYQYNLAGTLDNRGPESVYHTARENQTSPFKDSFNEPVPEFETKVSRFEFHGKVTMGLPKAGDTFTARIFSSGSKKNRGINHIDYEEISDSEAGGGDDDLSIIEIVKTVRKKTESTELHDQSLSMSIDYDLNQLNQDELDELKELDTVEIMTSFTKNYPEQDDDEDLTLQRAKSSRTRKTDPLFLLSSPEAPVKSNQTSQIQPSLIAQSTYSKSQTQNLVTTQSQILESDEEDDLSKLTTNEVKTLIIQYGLKPQRSKTQMIATIRDIQSQLSQTTMSQIHPMASQTQPEPSQSVPQSQSQFTQQQLSIKETKSLIKKDITASINASLPLGTLQDILIFKPIKLSTLLKHCLTTMNDMKVKESLIREWSDLQGVCLIDDVNTPVGASAASSQAG</sequence>
<feature type="region of interest" description="Disordered" evidence="8">
    <location>
        <begin position="1"/>
        <end position="36"/>
    </location>
</feature>
<comment type="caution">
    <text evidence="9">The sequence shown here is derived from an EMBL/GenBank/DDBJ whole genome shotgun (WGS) entry which is preliminary data.</text>
</comment>
<dbReference type="InterPro" id="IPR018574">
    <property type="entry name" value="Structure-sp_endonuc_su_Slx4"/>
</dbReference>
<dbReference type="AlphaFoldDB" id="A0A9P8Q547"/>
<comment type="similarity">
    <text evidence="2">Belongs to the SLX4 family.</text>
</comment>
<feature type="region of interest" description="Disordered" evidence="8">
    <location>
        <begin position="522"/>
        <end position="549"/>
    </location>
</feature>
<dbReference type="Pfam" id="PF09494">
    <property type="entry name" value="Slx4"/>
    <property type="match status" value="1"/>
</dbReference>
<keyword evidence="5" id="KW-0234">DNA repair</keyword>
<dbReference type="GO" id="GO:0006260">
    <property type="term" value="P:DNA replication"/>
    <property type="evidence" value="ECO:0007669"/>
    <property type="project" value="InterPro"/>
</dbReference>
<organism evidence="9 10">
    <name type="scientific">Wickerhamomyces pijperi</name>
    <name type="common">Yeast</name>
    <name type="synonym">Pichia pijperi</name>
    <dbReference type="NCBI Taxonomy" id="599730"/>
    <lineage>
        <taxon>Eukaryota</taxon>
        <taxon>Fungi</taxon>
        <taxon>Dikarya</taxon>
        <taxon>Ascomycota</taxon>
        <taxon>Saccharomycotina</taxon>
        <taxon>Saccharomycetes</taxon>
        <taxon>Phaffomycetales</taxon>
        <taxon>Wickerhamomycetaceae</taxon>
        <taxon>Wickerhamomyces</taxon>
    </lineage>
</organism>
<keyword evidence="3" id="KW-0227">DNA damage</keyword>
<feature type="compositionally biased region" description="Low complexity" evidence="8">
    <location>
        <begin position="531"/>
        <end position="549"/>
    </location>
</feature>
<evidence type="ECO:0000256" key="1">
    <source>
        <dbReference type="ARBA" id="ARBA00004123"/>
    </source>
</evidence>
<dbReference type="OrthoDB" id="3980842at2759"/>
<feature type="region of interest" description="Disordered" evidence="8">
    <location>
        <begin position="117"/>
        <end position="155"/>
    </location>
</feature>
<evidence type="ECO:0000256" key="2">
    <source>
        <dbReference type="ARBA" id="ARBA00006661"/>
    </source>
</evidence>
<dbReference type="Proteomes" id="UP000774326">
    <property type="component" value="Unassembled WGS sequence"/>
</dbReference>
<evidence type="ECO:0000256" key="3">
    <source>
        <dbReference type="ARBA" id="ARBA00022763"/>
    </source>
</evidence>
<evidence type="ECO:0000256" key="6">
    <source>
        <dbReference type="ARBA" id="ARBA00023242"/>
    </source>
</evidence>
<name>A0A9P8Q547_WICPI</name>
<evidence type="ECO:0000313" key="9">
    <source>
        <dbReference type="EMBL" id="KAH3684278.1"/>
    </source>
</evidence>
<feature type="compositionally biased region" description="Polar residues" evidence="8">
    <location>
        <begin position="117"/>
        <end position="143"/>
    </location>
</feature>
<evidence type="ECO:0000256" key="7">
    <source>
        <dbReference type="ARBA" id="ARBA00029496"/>
    </source>
</evidence>
<evidence type="ECO:0000256" key="8">
    <source>
        <dbReference type="SAM" id="MobiDB-lite"/>
    </source>
</evidence>
<reference evidence="9" key="1">
    <citation type="journal article" date="2021" name="Open Biol.">
        <title>Shared evolutionary footprints suggest mitochondrial oxidative damage underlies multiple complex I losses in fungi.</title>
        <authorList>
            <person name="Schikora-Tamarit M.A."/>
            <person name="Marcet-Houben M."/>
            <person name="Nosek J."/>
            <person name="Gabaldon T."/>
        </authorList>
    </citation>
    <scope>NUCLEOTIDE SEQUENCE</scope>
    <source>
        <strain evidence="9">CBS2887</strain>
    </source>
</reference>
<keyword evidence="10" id="KW-1185">Reference proteome</keyword>
<dbReference type="GO" id="GO:0006310">
    <property type="term" value="P:DNA recombination"/>
    <property type="evidence" value="ECO:0007669"/>
    <property type="project" value="UniProtKB-KW"/>
</dbReference>
<proteinExistence type="inferred from homology"/>
<evidence type="ECO:0000313" key="10">
    <source>
        <dbReference type="Proteomes" id="UP000774326"/>
    </source>
</evidence>
<keyword evidence="4" id="KW-0233">DNA recombination</keyword>
<accession>A0A9P8Q547</accession>
<gene>
    <name evidence="9" type="ORF">WICPIJ_004753</name>
</gene>